<gene>
    <name evidence="1" type="ORF">PR048_007257</name>
</gene>
<proteinExistence type="predicted"/>
<protein>
    <submittedName>
        <fullName evidence="1">Uncharacterized protein</fullName>
    </submittedName>
</protein>
<comment type="caution">
    <text evidence="1">The sequence shown here is derived from an EMBL/GenBank/DDBJ whole genome shotgun (WGS) entry which is preliminary data.</text>
</comment>
<keyword evidence="2" id="KW-1185">Reference proteome</keyword>
<evidence type="ECO:0000313" key="2">
    <source>
        <dbReference type="Proteomes" id="UP001159363"/>
    </source>
</evidence>
<dbReference type="EMBL" id="JARBHB010000002">
    <property type="protein sequence ID" value="KAJ8894593.1"/>
    <property type="molecule type" value="Genomic_DNA"/>
</dbReference>
<sequence length="128" mass="15196">MDVYRRKRILFAYVVYKCVLERHRRHWEHPLTDARPSKGRFKTSFSDLQENSEKKIFSYVRMSVKSFRELLGRISDNKCFPGTEDPNMPYEFETISLSSNVMIPYSGNALSDKKTYIIIDYHGLADMW</sequence>
<reference evidence="1 2" key="1">
    <citation type="submission" date="2023-02" db="EMBL/GenBank/DDBJ databases">
        <title>LHISI_Scaffold_Assembly.</title>
        <authorList>
            <person name="Stuart O.P."/>
            <person name="Cleave R."/>
            <person name="Magrath M.J.L."/>
            <person name="Mikheyev A.S."/>
        </authorList>
    </citation>
    <scope>NUCLEOTIDE SEQUENCE [LARGE SCALE GENOMIC DNA]</scope>
    <source>
        <strain evidence="1">Daus_M_001</strain>
        <tissue evidence="1">Leg muscle</tissue>
    </source>
</reference>
<accession>A0ABQ9IFA2</accession>
<evidence type="ECO:0000313" key="1">
    <source>
        <dbReference type="EMBL" id="KAJ8894593.1"/>
    </source>
</evidence>
<organism evidence="1 2">
    <name type="scientific">Dryococelus australis</name>
    <dbReference type="NCBI Taxonomy" id="614101"/>
    <lineage>
        <taxon>Eukaryota</taxon>
        <taxon>Metazoa</taxon>
        <taxon>Ecdysozoa</taxon>
        <taxon>Arthropoda</taxon>
        <taxon>Hexapoda</taxon>
        <taxon>Insecta</taxon>
        <taxon>Pterygota</taxon>
        <taxon>Neoptera</taxon>
        <taxon>Polyneoptera</taxon>
        <taxon>Phasmatodea</taxon>
        <taxon>Verophasmatodea</taxon>
        <taxon>Anareolatae</taxon>
        <taxon>Phasmatidae</taxon>
        <taxon>Eurycanthinae</taxon>
        <taxon>Dryococelus</taxon>
    </lineage>
</organism>
<dbReference type="Proteomes" id="UP001159363">
    <property type="component" value="Chromosome 2"/>
</dbReference>
<name>A0ABQ9IFA2_9NEOP</name>